<dbReference type="Proteomes" id="UP000630718">
    <property type="component" value="Unassembled WGS sequence"/>
</dbReference>
<feature type="compositionally biased region" description="Low complexity" evidence="1">
    <location>
        <begin position="58"/>
        <end position="78"/>
    </location>
</feature>
<keyword evidence="2" id="KW-1133">Transmembrane helix</keyword>
<keyword evidence="4" id="KW-1185">Reference proteome</keyword>
<dbReference type="EMBL" id="BNBI01000014">
    <property type="protein sequence ID" value="GHF24549.1"/>
    <property type="molecule type" value="Genomic_DNA"/>
</dbReference>
<reference evidence="3" key="1">
    <citation type="journal article" date="2014" name="Int. J. Syst. Evol. Microbiol.">
        <title>Complete genome sequence of Corynebacterium casei LMG S-19264T (=DSM 44701T), isolated from a smear-ripened cheese.</title>
        <authorList>
            <consortium name="US DOE Joint Genome Institute (JGI-PGF)"/>
            <person name="Walter F."/>
            <person name="Albersmeier A."/>
            <person name="Kalinowski J."/>
            <person name="Ruckert C."/>
        </authorList>
    </citation>
    <scope>NUCLEOTIDE SEQUENCE</scope>
    <source>
        <strain evidence="3">JCM 4477</strain>
    </source>
</reference>
<proteinExistence type="predicted"/>
<feature type="transmembrane region" description="Helical" evidence="2">
    <location>
        <begin position="24"/>
        <end position="45"/>
    </location>
</feature>
<keyword evidence="2" id="KW-0812">Transmembrane</keyword>
<evidence type="ECO:0000313" key="4">
    <source>
        <dbReference type="Proteomes" id="UP000630718"/>
    </source>
</evidence>
<protein>
    <submittedName>
        <fullName evidence="3">Uncharacterized protein</fullName>
    </submittedName>
</protein>
<evidence type="ECO:0000256" key="2">
    <source>
        <dbReference type="SAM" id="Phobius"/>
    </source>
</evidence>
<evidence type="ECO:0000256" key="1">
    <source>
        <dbReference type="SAM" id="MobiDB-lite"/>
    </source>
</evidence>
<organism evidence="3 4">
    <name type="scientific">Streptomyces fumanus</name>
    <dbReference type="NCBI Taxonomy" id="67302"/>
    <lineage>
        <taxon>Bacteria</taxon>
        <taxon>Bacillati</taxon>
        <taxon>Actinomycetota</taxon>
        <taxon>Actinomycetes</taxon>
        <taxon>Kitasatosporales</taxon>
        <taxon>Streptomycetaceae</taxon>
        <taxon>Streptomyces</taxon>
    </lineage>
</organism>
<comment type="caution">
    <text evidence="3">The sequence shown here is derived from an EMBL/GenBank/DDBJ whole genome shotgun (WGS) entry which is preliminary data.</text>
</comment>
<keyword evidence="2" id="KW-0472">Membrane</keyword>
<gene>
    <name evidence="3" type="ORF">GCM10018772_57900</name>
</gene>
<name>A0A919AV14_9ACTN</name>
<feature type="region of interest" description="Disordered" evidence="1">
    <location>
        <begin position="44"/>
        <end position="90"/>
    </location>
</feature>
<dbReference type="AlphaFoldDB" id="A0A919AV14"/>
<evidence type="ECO:0000313" key="3">
    <source>
        <dbReference type="EMBL" id="GHF24549.1"/>
    </source>
</evidence>
<accession>A0A919AV14</accession>
<sequence>MTVGGPVAVGGPVTAGSRVRGSGAVRVVVLVVAGVLVAGCTAGAADGSASPRRSANPGSMGTPTATSAASAEPSGTSARPSPVPSVHSEGGTRVLEYGDLVVRATPEGDGVRTEIAVTNTYQRKATYSVQITVADGAGWTAYDRFWLQGVPPGATRRDEAVIGSAEMGPAPRVPKIYVDEFSPLVDGE</sequence>
<reference evidence="3" key="2">
    <citation type="submission" date="2020-09" db="EMBL/GenBank/DDBJ databases">
        <authorList>
            <person name="Sun Q."/>
            <person name="Ohkuma M."/>
        </authorList>
    </citation>
    <scope>NUCLEOTIDE SEQUENCE</scope>
    <source>
        <strain evidence="3">JCM 4477</strain>
    </source>
</reference>